<gene>
    <name evidence="1" type="ORF">S06H3_45686</name>
</gene>
<evidence type="ECO:0000313" key="1">
    <source>
        <dbReference type="EMBL" id="GAI34957.1"/>
    </source>
</evidence>
<protein>
    <submittedName>
        <fullName evidence="1">Uncharacterized protein</fullName>
    </submittedName>
</protein>
<accession>X1MTI0</accession>
<feature type="non-terminal residue" evidence="1">
    <location>
        <position position="1"/>
    </location>
</feature>
<comment type="caution">
    <text evidence="1">The sequence shown here is derived from an EMBL/GenBank/DDBJ whole genome shotgun (WGS) entry which is preliminary data.</text>
</comment>
<proteinExistence type="predicted"/>
<name>X1MTI0_9ZZZZ</name>
<sequence>PRYLNEIVKNDPSFFAQLVKWLFKRRDGVTENRDTESEELRKQRAEAALELLRSISVLPGSTGATIDQDRLDIWIDQARTLLGEAGRREIGDKQIGEYLARCTEGTDGIWPHEAVRKVIERVRSTDLESGVAISKFNSRGVVSRSPYEGGRQERELSARYKGNAQKLEFTYPRTAGILRELADDYERLAQDQDRSTELRE</sequence>
<dbReference type="AlphaFoldDB" id="X1MTI0"/>
<dbReference type="EMBL" id="BARV01028554">
    <property type="protein sequence ID" value="GAI34957.1"/>
    <property type="molecule type" value="Genomic_DNA"/>
</dbReference>
<organism evidence="1">
    <name type="scientific">marine sediment metagenome</name>
    <dbReference type="NCBI Taxonomy" id="412755"/>
    <lineage>
        <taxon>unclassified sequences</taxon>
        <taxon>metagenomes</taxon>
        <taxon>ecological metagenomes</taxon>
    </lineage>
</organism>
<reference evidence="1" key="1">
    <citation type="journal article" date="2014" name="Front. Microbiol.">
        <title>High frequency of phylogenetically diverse reductive dehalogenase-homologous genes in deep subseafloor sedimentary metagenomes.</title>
        <authorList>
            <person name="Kawai M."/>
            <person name="Futagami T."/>
            <person name="Toyoda A."/>
            <person name="Takaki Y."/>
            <person name="Nishi S."/>
            <person name="Hori S."/>
            <person name="Arai W."/>
            <person name="Tsubouchi T."/>
            <person name="Morono Y."/>
            <person name="Uchiyama I."/>
            <person name="Ito T."/>
            <person name="Fujiyama A."/>
            <person name="Inagaki F."/>
            <person name="Takami H."/>
        </authorList>
    </citation>
    <scope>NUCLEOTIDE SEQUENCE</scope>
    <source>
        <strain evidence="1">Expedition CK06-06</strain>
    </source>
</reference>